<keyword evidence="7" id="KW-1185">Reference proteome</keyword>
<accession>A0A2S6G5D0</accession>
<dbReference type="InterPro" id="IPR002104">
    <property type="entry name" value="Integrase_catalytic"/>
</dbReference>
<dbReference type="RefSeq" id="WP_104416394.1">
    <property type="nucleotide sequence ID" value="NZ_PTIT01000016.1"/>
</dbReference>
<dbReference type="EMBL" id="PTIT01000016">
    <property type="protein sequence ID" value="PPK51106.1"/>
    <property type="molecule type" value="Genomic_DNA"/>
</dbReference>
<dbReference type="PROSITE" id="PS51898">
    <property type="entry name" value="TYR_RECOMBINASE"/>
    <property type="match status" value="1"/>
</dbReference>
<dbReference type="Gene3D" id="1.10.443.10">
    <property type="entry name" value="Intergrase catalytic core"/>
    <property type="match status" value="1"/>
</dbReference>
<dbReference type="GO" id="GO:0003677">
    <property type="term" value="F:DNA binding"/>
    <property type="evidence" value="ECO:0007669"/>
    <property type="project" value="InterPro"/>
</dbReference>
<dbReference type="InterPro" id="IPR011010">
    <property type="entry name" value="DNA_brk_join_enz"/>
</dbReference>
<name>A0A2S6G5D0_9GAMM</name>
<proteinExistence type="predicted"/>
<dbReference type="CDD" id="cd00397">
    <property type="entry name" value="DNA_BRE_C"/>
    <property type="match status" value="1"/>
</dbReference>
<evidence type="ECO:0000259" key="3">
    <source>
        <dbReference type="PROSITE" id="PS51898"/>
    </source>
</evidence>
<dbReference type="PANTHER" id="PTHR30349:SF64">
    <property type="entry name" value="PROPHAGE INTEGRASE INTD-RELATED"/>
    <property type="match status" value="1"/>
</dbReference>
<dbReference type="GO" id="GO:0015074">
    <property type="term" value="P:DNA integration"/>
    <property type="evidence" value="ECO:0007669"/>
    <property type="project" value="UniProtKB-KW"/>
</dbReference>
<dbReference type="EMBL" id="PTIU01000015">
    <property type="protein sequence ID" value="PPK54344.1"/>
    <property type="molecule type" value="Genomic_DNA"/>
</dbReference>
<dbReference type="Pfam" id="PF00589">
    <property type="entry name" value="Phage_integrase"/>
    <property type="match status" value="1"/>
</dbReference>
<evidence type="ECO:0000256" key="1">
    <source>
        <dbReference type="ARBA" id="ARBA00022908"/>
    </source>
</evidence>
<keyword evidence="2" id="KW-0233">DNA recombination</keyword>
<evidence type="ECO:0000313" key="5">
    <source>
        <dbReference type="EMBL" id="PPK54344.1"/>
    </source>
</evidence>
<dbReference type="Proteomes" id="UP000239446">
    <property type="component" value="Unassembled WGS sequence"/>
</dbReference>
<dbReference type="AlphaFoldDB" id="A0A2S6G5D0"/>
<evidence type="ECO:0000313" key="7">
    <source>
        <dbReference type="Proteomes" id="UP000239648"/>
    </source>
</evidence>
<evidence type="ECO:0000313" key="4">
    <source>
        <dbReference type="EMBL" id="PPK51106.1"/>
    </source>
</evidence>
<dbReference type="InterPro" id="IPR050090">
    <property type="entry name" value="Tyrosine_recombinase_XerCD"/>
</dbReference>
<gene>
    <name evidence="5" type="ORF">B0H24_10154</name>
    <name evidence="4" type="ORF">BY455_11664</name>
</gene>
<protein>
    <submittedName>
        <fullName evidence="5">Site-specific recombinase XerD</fullName>
    </submittedName>
</protein>
<dbReference type="InterPro" id="IPR013762">
    <property type="entry name" value="Integrase-like_cat_sf"/>
</dbReference>
<reference evidence="4 7" key="1">
    <citation type="submission" date="2018-02" db="EMBL/GenBank/DDBJ databases">
        <title>Deep subsurface shale carbon reservoir microbial communities from Ohio and West Virginia, USA.</title>
        <authorList>
            <person name="Wrighton K."/>
        </authorList>
    </citation>
    <scope>NUCLEOTIDE SEQUENCE [LARGE SCALE GENOMIC DNA]</scope>
    <source>
        <strain evidence="4 7">UTICA-S1B6</strain>
    </source>
</reference>
<evidence type="ECO:0000256" key="2">
    <source>
        <dbReference type="ARBA" id="ARBA00023172"/>
    </source>
</evidence>
<keyword evidence="1" id="KW-0229">DNA integration</keyword>
<comment type="caution">
    <text evidence="5">The sequence shown here is derived from an EMBL/GenBank/DDBJ whole genome shotgun (WGS) entry which is preliminary data.</text>
</comment>
<sequence>MRLKDRKQLITLIPKLELFSHYSLGNLVTKNRDNLPFISWPDGSPCLIGNLYIMAISDRAGRGGQSLSRRDASGGTVGGIARDVSQLIRYCFNKNIDITEINDDIFSGFISALRTEVSIDKPTIKVRSENKTNEIARRTLDFLSYVGIFYGIKNFVAPEGIIRGEKRFSEIKYNDKNGKRKTKYQETWIHTSISAGEPLRSRDPIDPNVVLKLREANKETTDRFIQRRRTCLMDLLENTGARRGELARLKVSDIIAAAKMEDPMLRLDTLKGEDGDERTVPVSKGLLNTLKQHIRIHRNPVVKKFIGLNYDHGYFFVSGTSGRALKSGTLGTEIYKLRQAADVSEAACAHMFRHAFCTNLFVLLIQRHQFNEPEQFKALLTTETFKAEVAQWTGHKNIDTLDTYIHLAFQRLVDYSETISSAQMIMTLEYYTKQEEALLAGLTKGELSVDQYREELTILHALRKEDMKIAEKRGPSK</sequence>
<dbReference type="GO" id="GO:0006310">
    <property type="term" value="P:DNA recombination"/>
    <property type="evidence" value="ECO:0007669"/>
    <property type="project" value="UniProtKB-KW"/>
</dbReference>
<organism evidence="5 6">
    <name type="scientific">Marinobacter persicus</name>
    <dbReference type="NCBI Taxonomy" id="930118"/>
    <lineage>
        <taxon>Bacteria</taxon>
        <taxon>Pseudomonadati</taxon>
        <taxon>Pseudomonadota</taxon>
        <taxon>Gammaproteobacteria</taxon>
        <taxon>Pseudomonadales</taxon>
        <taxon>Marinobacteraceae</taxon>
        <taxon>Marinobacter</taxon>
    </lineage>
</organism>
<dbReference type="PANTHER" id="PTHR30349">
    <property type="entry name" value="PHAGE INTEGRASE-RELATED"/>
    <property type="match status" value="1"/>
</dbReference>
<dbReference type="SUPFAM" id="SSF56349">
    <property type="entry name" value="DNA breaking-rejoining enzymes"/>
    <property type="match status" value="1"/>
</dbReference>
<feature type="domain" description="Tyr recombinase" evidence="3">
    <location>
        <begin position="200"/>
        <end position="417"/>
    </location>
</feature>
<dbReference type="Proteomes" id="UP000239648">
    <property type="component" value="Unassembled WGS sequence"/>
</dbReference>
<evidence type="ECO:0000313" key="6">
    <source>
        <dbReference type="Proteomes" id="UP000239446"/>
    </source>
</evidence>
<dbReference type="OrthoDB" id="8533280at2"/>
<reference evidence="5 6" key="2">
    <citation type="submission" date="2018-02" db="EMBL/GenBank/DDBJ databases">
        <title>Subsurface microbial communities from deep shales in Ohio and West Virginia, USA.</title>
        <authorList>
            <person name="Wrighton K."/>
        </authorList>
    </citation>
    <scope>NUCLEOTIDE SEQUENCE [LARGE SCALE GENOMIC DNA]</scope>
    <source>
        <strain evidence="5 6">UTICA-S1B9</strain>
    </source>
</reference>